<organism evidence="1 2">
    <name type="scientific">Dentiscutata heterogama</name>
    <dbReference type="NCBI Taxonomy" id="1316150"/>
    <lineage>
        <taxon>Eukaryota</taxon>
        <taxon>Fungi</taxon>
        <taxon>Fungi incertae sedis</taxon>
        <taxon>Mucoromycota</taxon>
        <taxon>Glomeromycotina</taxon>
        <taxon>Glomeromycetes</taxon>
        <taxon>Diversisporales</taxon>
        <taxon>Gigasporaceae</taxon>
        <taxon>Dentiscutata</taxon>
    </lineage>
</organism>
<keyword evidence="2" id="KW-1185">Reference proteome</keyword>
<gene>
    <name evidence="1" type="ORF">DHETER_LOCUS4792</name>
</gene>
<evidence type="ECO:0000313" key="2">
    <source>
        <dbReference type="Proteomes" id="UP000789702"/>
    </source>
</evidence>
<protein>
    <submittedName>
        <fullName evidence="1">10412_t:CDS:1</fullName>
    </submittedName>
</protein>
<proteinExistence type="predicted"/>
<accession>A0ACA9LRZ1</accession>
<dbReference type="EMBL" id="CAJVPU010004974">
    <property type="protein sequence ID" value="CAG8540725.1"/>
    <property type="molecule type" value="Genomic_DNA"/>
</dbReference>
<dbReference type="Proteomes" id="UP000789702">
    <property type="component" value="Unassembled WGS sequence"/>
</dbReference>
<sequence>QYPISDKVLSELERLFAEVTIEYITNNINDSKFEDLNSARDSEYEKSKAERSIEYITNIVNDSNSENSNNANDSKTENFNNIKNDKFKDSNEINSNQVNDVFNVAASEGSLEDSIDSISYSLNL</sequence>
<name>A0ACA9LRZ1_9GLOM</name>
<feature type="non-terminal residue" evidence="1">
    <location>
        <position position="1"/>
    </location>
</feature>
<comment type="caution">
    <text evidence="1">The sequence shown here is derived from an EMBL/GenBank/DDBJ whole genome shotgun (WGS) entry which is preliminary data.</text>
</comment>
<evidence type="ECO:0000313" key="1">
    <source>
        <dbReference type="EMBL" id="CAG8540725.1"/>
    </source>
</evidence>
<reference evidence="1" key="1">
    <citation type="submission" date="2021-06" db="EMBL/GenBank/DDBJ databases">
        <authorList>
            <person name="Kallberg Y."/>
            <person name="Tangrot J."/>
            <person name="Rosling A."/>
        </authorList>
    </citation>
    <scope>NUCLEOTIDE SEQUENCE</scope>
    <source>
        <strain evidence="1">IL203A</strain>
    </source>
</reference>